<proteinExistence type="predicted"/>
<keyword evidence="5" id="KW-1185">Reference proteome</keyword>
<keyword evidence="2" id="KW-1133">Transmembrane helix</keyword>
<dbReference type="PANTHER" id="PTHR12277:SF81">
    <property type="entry name" value="PROTEIN ABHD13"/>
    <property type="match status" value="1"/>
</dbReference>
<evidence type="ECO:0000313" key="5">
    <source>
        <dbReference type="Proteomes" id="UP001448207"/>
    </source>
</evidence>
<dbReference type="EMBL" id="JBCLYO010000008">
    <property type="protein sequence ID" value="KAL0086250.1"/>
    <property type="molecule type" value="Genomic_DNA"/>
</dbReference>
<dbReference type="PANTHER" id="PTHR12277">
    <property type="entry name" value="ALPHA/BETA HYDROLASE DOMAIN-CONTAINING PROTEIN"/>
    <property type="match status" value="1"/>
</dbReference>
<dbReference type="SUPFAM" id="SSF53474">
    <property type="entry name" value="alpha/beta-Hydrolases"/>
    <property type="match status" value="1"/>
</dbReference>
<reference evidence="4 5" key="1">
    <citation type="submission" date="2024-04" db="EMBL/GenBank/DDBJ databases">
        <title>Symmetric and asymmetric DNA N6-adenine methylation regulates different biological responses in Mucorales.</title>
        <authorList>
            <consortium name="Lawrence Berkeley National Laboratory"/>
            <person name="Lax C."/>
            <person name="Mondo S.J."/>
            <person name="Osorio-Concepcion M."/>
            <person name="Muszewska A."/>
            <person name="Corrochano-Luque M."/>
            <person name="Gutierrez G."/>
            <person name="Riley R."/>
            <person name="Lipzen A."/>
            <person name="Guo J."/>
            <person name="Hundley H."/>
            <person name="Amirebrahimi M."/>
            <person name="Ng V."/>
            <person name="Lorenzo-Gutierrez D."/>
            <person name="Binder U."/>
            <person name="Yang J."/>
            <person name="Song Y."/>
            <person name="Canovas D."/>
            <person name="Navarro E."/>
            <person name="Freitag M."/>
            <person name="Gabaldon T."/>
            <person name="Grigoriev I.V."/>
            <person name="Corrochano L.M."/>
            <person name="Nicolas F.E."/>
            <person name="Garre V."/>
        </authorList>
    </citation>
    <scope>NUCLEOTIDE SEQUENCE [LARGE SCALE GENOMIC DNA]</scope>
    <source>
        <strain evidence="4 5">L51</strain>
    </source>
</reference>
<feature type="transmembrane region" description="Helical" evidence="2">
    <location>
        <begin position="20"/>
        <end position="41"/>
    </location>
</feature>
<feature type="region of interest" description="Disordered" evidence="1">
    <location>
        <begin position="312"/>
        <end position="331"/>
    </location>
</feature>
<accession>A0ABR3B017</accession>
<organism evidence="4 5">
    <name type="scientific">Phycomyces blakesleeanus</name>
    <dbReference type="NCBI Taxonomy" id="4837"/>
    <lineage>
        <taxon>Eukaryota</taxon>
        <taxon>Fungi</taxon>
        <taxon>Fungi incertae sedis</taxon>
        <taxon>Mucoromycota</taxon>
        <taxon>Mucoromycotina</taxon>
        <taxon>Mucoromycetes</taxon>
        <taxon>Mucorales</taxon>
        <taxon>Phycomycetaceae</taxon>
        <taxon>Phycomyces</taxon>
    </lineage>
</organism>
<gene>
    <name evidence="4" type="ORF">J3Q64DRAFT_1738953</name>
</gene>
<evidence type="ECO:0000256" key="1">
    <source>
        <dbReference type="SAM" id="MobiDB-lite"/>
    </source>
</evidence>
<dbReference type="GO" id="GO:0016787">
    <property type="term" value="F:hydrolase activity"/>
    <property type="evidence" value="ECO:0007669"/>
    <property type="project" value="UniProtKB-KW"/>
</dbReference>
<sequence>MSSFTFMTDPVFKLGLPNWLAYFLTFTGLAGVAASVLLYIYQCELIYPRTFPEGSRTDVAKPSDFDMKYTDETLITKDNVKLHTYIIILENEEEAKAAPTILYFHANAGNMGHRLPIAKVLYQKHRCNVVMLSYRGYGHSEGKPNEKGLRIDSQTLLDYVKSHPILRHTRLVAYGQSIGGAVAIDLVARNEDAFSGLMIENTFLSLPKLIPSVMPMLRYVTFLCHQQWPSESSIRHIVKTPLLFLAGEKDELIPPSHMVALHDLSETRASKDFCKFSQGMHNDTCMQPGYFSAIREYLDKRIRRDDIEETPFIDSKRSSSNQTIETVDLDSDSEPYELVSGLADEHGKTHSFEVEELELDMED</sequence>
<keyword evidence="2" id="KW-0472">Membrane</keyword>
<feature type="domain" description="AB hydrolase-1" evidence="3">
    <location>
        <begin position="99"/>
        <end position="208"/>
    </location>
</feature>
<evidence type="ECO:0000256" key="2">
    <source>
        <dbReference type="SAM" id="Phobius"/>
    </source>
</evidence>
<keyword evidence="2" id="KW-0812">Transmembrane</keyword>
<dbReference type="Gene3D" id="3.40.50.1820">
    <property type="entry name" value="alpha/beta hydrolase"/>
    <property type="match status" value="1"/>
</dbReference>
<name>A0ABR3B017_PHYBL</name>
<evidence type="ECO:0000259" key="3">
    <source>
        <dbReference type="Pfam" id="PF00561"/>
    </source>
</evidence>
<evidence type="ECO:0000313" key="4">
    <source>
        <dbReference type="EMBL" id="KAL0086250.1"/>
    </source>
</evidence>
<dbReference type="InterPro" id="IPR000073">
    <property type="entry name" value="AB_hydrolase_1"/>
</dbReference>
<dbReference type="Pfam" id="PF00561">
    <property type="entry name" value="Abhydrolase_1"/>
    <property type="match status" value="1"/>
</dbReference>
<protein>
    <submittedName>
        <fullName evidence="4">Alpha/Beta hydrolase protein</fullName>
    </submittedName>
</protein>
<dbReference type="InterPro" id="IPR029058">
    <property type="entry name" value="AB_hydrolase_fold"/>
</dbReference>
<comment type="caution">
    <text evidence="4">The sequence shown here is derived from an EMBL/GenBank/DDBJ whole genome shotgun (WGS) entry which is preliminary data.</text>
</comment>
<dbReference type="Proteomes" id="UP001448207">
    <property type="component" value="Unassembled WGS sequence"/>
</dbReference>
<keyword evidence="4" id="KW-0378">Hydrolase</keyword>